<dbReference type="SUPFAM" id="SSF54368">
    <property type="entry name" value="Glutamine synthetase, N-terminal domain"/>
    <property type="match status" value="1"/>
</dbReference>
<dbReference type="NCBIfam" id="TIGR03105">
    <property type="entry name" value="gln_synth_III"/>
    <property type="match status" value="1"/>
</dbReference>
<keyword evidence="6" id="KW-0460">Magnesium</keyword>
<evidence type="ECO:0000259" key="10">
    <source>
        <dbReference type="PROSITE" id="PS51987"/>
    </source>
</evidence>
<dbReference type="InterPro" id="IPR036651">
    <property type="entry name" value="Gln_synt_N_sf"/>
</dbReference>
<evidence type="ECO:0000256" key="4">
    <source>
        <dbReference type="ARBA" id="ARBA00022741"/>
    </source>
</evidence>
<dbReference type="PROSITE" id="PS51986">
    <property type="entry name" value="GS_BETA_GRASP"/>
    <property type="match status" value="1"/>
</dbReference>
<dbReference type="InterPro" id="IPR008147">
    <property type="entry name" value="Gln_synt_N"/>
</dbReference>
<dbReference type="SMART" id="SM01230">
    <property type="entry name" value="Gln-synt_C"/>
    <property type="match status" value="1"/>
</dbReference>
<reference evidence="12" key="2">
    <citation type="journal article" date="2019" name="MicrobiologyOpen">
        <title>High-quality draft genome sequence of Gaiella occulta isolated from a 150 meter deep mineral water borehole and comparison with the genome sequences of other deep-branching lineages of the phylum Actinobacteria.</title>
        <authorList>
            <person name="Severino R."/>
            <person name="Froufe H.J.C."/>
            <person name="Barroso C."/>
            <person name="Albuquerque L."/>
            <person name="Lobo-da-Cunha A."/>
            <person name="da Costa M.S."/>
            <person name="Egas C."/>
        </authorList>
    </citation>
    <scope>NUCLEOTIDE SEQUENCE [LARGE SCALE GENOMIC DNA]</scope>
    <source>
        <strain evidence="12">F2-233</strain>
    </source>
</reference>
<reference evidence="11 12" key="1">
    <citation type="submission" date="2018-07" db="EMBL/GenBank/DDBJ databases">
        <title>High-quality-draft genome sequence of Gaiella occulta.</title>
        <authorList>
            <person name="Severino R."/>
            <person name="Froufe H.J.C."/>
            <person name="Rainey F.A."/>
            <person name="Barroso C."/>
            <person name="Albuquerque L."/>
            <person name="Lobo-Da-Cunha A."/>
            <person name="Da Costa M.S."/>
            <person name="Egas C."/>
        </authorList>
    </citation>
    <scope>NUCLEOTIDE SEQUENCE [LARGE SCALE GENOMIC DNA]</scope>
    <source>
        <strain evidence="11 12">F2-233</strain>
    </source>
</reference>
<dbReference type="Gene3D" id="3.10.20.70">
    <property type="entry name" value="Glutamine synthetase, N-terminal domain"/>
    <property type="match status" value="1"/>
</dbReference>
<accession>A0A7M2Z189</accession>
<keyword evidence="5" id="KW-0067">ATP-binding</keyword>
<dbReference type="AlphaFoldDB" id="A0A7M2Z189"/>
<evidence type="ECO:0000259" key="9">
    <source>
        <dbReference type="PROSITE" id="PS51986"/>
    </source>
</evidence>
<dbReference type="GO" id="GO:0004356">
    <property type="term" value="F:glutamine synthetase activity"/>
    <property type="evidence" value="ECO:0007669"/>
    <property type="project" value="InterPro"/>
</dbReference>
<comment type="cofactor">
    <cofactor evidence="1">
        <name>Mg(2+)</name>
        <dbReference type="ChEBI" id="CHEBI:18420"/>
    </cofactor>
</comment>
<dbReference type="PANTHER" id="PTHR43785:SF12">
    <property type="entry name" value="TYPE-1 GLUTAMINE SYNTHETASE 2"/>
    <property type="match status" value="1"/>
</dbReference>
<evidence type="ECO:0000256" key="2">
    <source>
        <dbReference type="ARBA" id="ARBA00009897"/>
    </source>
</evidence>
<keyword evidence="4" id="KW-0547">Nucleotide-binding</keyword>
<dbReference type="Gene3D" id="3.30.590.10">
    <property type="entry name" value="Glutamine synthetase/guanido kinase, catalytic domain"/>
    <property type="match status" value="1"/>
</dbReference>
<dbReference type="PROSITE" id="PS00181">
    <property type="entry name" value="GLNA_ATP"/>
    <property type="match status" value="1"/>
</dbReference>
<dbReference type="Pfam" id="PF00120">
    <property type="entry name" value="Gln-synt_C"/>
    <property type="match status" value="1"/>
</dbReference>
<dbReference type="GO" id="GO:0005524">
    <property type="term" value="F:ATP binding"/>
    <property type="evidence" value="ECO:0007669"/>
    <property type="project" value="UniProtKB-KW"/>
</dbReference>
<dbReference type="OrthoDB" id="9807095at2"/>
<evidence type="ECO:0000256" key="3">
    <source>
        <dbReference type="ARBA" id="ARBA00022598"/>
    </source>
</evidence>
<dbReference type="SUPFAM" id="SSF55931">
    <property type="entry name" value="Glutamine synthetase/guanido kinase"/>
    <property type="match status" value="1"/>
</dbReference>
<keyword evidence="12" id="KW-1185">Reference proteome</keyword>
<dbReference type="GO" id="GO:0006542">
    <property type="term" value="P:glutamine biosynthetic process"/>
    <property type="evidence" value="ECO:0007669"/>
    <property type="project" value="InterPro"/>
</dbReference>
<sequence length="454" mass="50872">MASDAARLEQIRSTIADREIEFIFAQFVDMYGRPSAKLVPAAQLDSLVEDGAGFAGFAAGEIGQLPSDPDIAAIPDLDSFTPVPWQPNLARFACDVTVEGEAWPYCPRTVLRNVLAQAAEQGYEFKIGIELEYFLVQLNADGTIEIADKRDTLEKPCYDMAGLTRQYEFLTRVSRYCNELGWGNYANDHEDANGQFEQNFEYADALVTCDRAIFFRYMVHTLAEQHGVVATFMPKPFTTLTGNGAHFHMSLWKDGVNVFLDEGDSRGLGLSECAYNFIGGLKAHARAYSALTAPTVNSYKRLKLGSTASGATWSPVWISYGYNNRTQMLRIPAPGRIEDRTVDGSCNPYLAAAAVLASGLDGIANKLDAGEPNAENLYSFPYEELVGRGLRSLPATLHEAVEELERDDVLRAALGRTRENEEYVDYYLRVKRDEWFRYHEQVTPWEIREYLTRF</sequence>
<dbReference type="InterPro" id="IPR027303">
    <property type="entry name" value="Gln_synth_gly_rich_site"/>
</dbReference>
<name>A0A7M2Z189_9ACTN</name>
<dbReference type="EMBL" id="QQZY01000001">
    <property type="protein sequence ID" value="RDI76107.1"/>
    <property type="molecule type" value="Genomic_DNA"/>
</dbReference>
<gene>
    <name evidence="11" type="ORF">Gocc_0526</name>
</gene>
<feature type="domain" description="GS beta-grasp" evidence="9">
    <location>
        <begin position="18"/>
        <end position="101"/>
    </location>
</feature>
<evidence type="ECO:0000256" key="6">
    <source>
        <dbReference type="ARBA" id="ARBA00022842"/>
    </source>
</evidence>
<proteinExistence type="inferred from homology"/>
<evidence type="ECO:0000256" key="1">
    <source>
        <dbReference type="ARBA" id="ARBA00001946"/>
    </source>
</evidence>
<comment type="caution">
    <text evidence="11">The sequence shown here is derived from an EMBL/GenBank/DDBJ whole genome shotgun (WGS) entry which is preliminary data.</text>
</comment>
<comment type="similarity">
    <text evidence="2 7 8">Belongs to the glutamine synthetase family.</text>
</comment>
<dbReference type="PANTHER" id="PTHR43785">
    <property type="entry name" value="GAMMA-GLUTAMYLPUTRESCINE SYNTHETASE"/>
    <property type="match status" value="1"/>
</dbReference>
<dbReference type="PROSITE" id="PS51987">
    <property type="entry name" value="GS_CATALYTIC"/>
    <property type="match status" value="1"/>
</dbReference>
<feature type="domain" description="GS catalytic" evidence="10">
    <location>
        <begin position="107"/>
        <end position="454"/>
    </location>
</feature>
<dbReference type="InterPro" id="IPR017536">
    <property type="entry name" value="Glutamine_synthetase_typeIII"/>
</dbReference>
<organism evidence="11 12">
    <name type="scientific">Gaiella occulta</name>
    <dbReference type="NCBI Taxonomy" id="1002870"/>
    <lineage>
        <taxon>Bacteria</taxon>
        <taxon>Bacillati</taxon>
        <taxon>Actinomycetota</taxon>
        <taxon>Thermoleophilia</taxon>
        <taxon>Gaiellales</taxon>
        <taxon>Gaiellaceae</taxon>
        <taxon>Gaiella</taxon>
    </lineage>
</organism>
<dbReference type="Proteomes" id="UP000254134">
    <property type="component" value="Unassembled WGS sequence"/>
</dbReference>
<dbReference type="RefSeq" id="WP_114794957.1">
    <property type="nucleotide sequence ID" value="NZ_QQZY01000001.1"/>
</dbReference>
<protein>
    <submittedName>
        <fullName evidence="11">Gln synth III: glutamine synthetase, type III</fullName>
    </submittedName>
</protein>
<evidence type="ECO:0000256" key="5">
    <source>
        <dbReference type="ARBA" id="ARBA00022840"/>
    </source>
</evidence>
<dbReference type="InterPro" id="IPR014746">
    <property type="entry name" value="Gln_synth/guanido_kin_cat_dom"/>
</dbReference>
<keyword evidence="3" id="KW-0436">Ligase</keyword>
<evidence type="ECO:0000313" key="11">
    <source>
        <dbReference type="EMBL" id="RDI76107.1"/>
    </source>
</evidence>
<evidence type="ECO:0000256" key="8">
    <source>
        <dbReference type="RuleBase" id="RU000384"/>
    </source>
</evidence>
<evidence type="ECO:0000313" key="12">
    <source>
        <dbReference type="Proteomes" id="UP000254134"/>
    </source>
</evidence>
<dbReference type="InterPro" id="IPR008146">
    <property type="entry name" value="Gln_synth_cat_dom"/>
</dbReference>
<evidence type="ECO:0000256" key="7">
    <source>
        <dbReference type="PROSITE-ProRule" id="PRU01330"/>
    </source>
</evidence>